<gene>
    <name evidence="2" type="primary">ORF66368</name>
</gene>
<dbReference type="Pfam" id="PF14945">
    <property type="entry name" value="LLC1"/>
    <property type="match status" value="1"/>
</dbReference>
<evidence type="ECO:0000313" key="2">
    <source>
        <dbReference type="EMBL" id="CEK68447.1"/>
    </source>
</evidence>
<dbReference type="PANTHER" id="PTHR31909:SF3">
    <property type="entry name" value="SIMILAR TO PROTEIN C20ORF85 HOMOLOG"/>
    <property type="match status" value="1"/>
</dbReference>
<dbReference type="PANTHER" id="PTHR31909">
    <property type="entry name" value="CHROMOSOME 20 ORF85 FAMILY MEMBER"/>
    <property type="match status" value="1"/>
</dbReference>
<name>A0A0B6ZJA1_9EUPU</name>
<dbReference type="InterPro" id="IPR020339">
    <property type="entry name" value="C20orf85-like"/>
</dbReference>
<sequence length="146" mass="16473">MAGKTQRATKQGLEVAGCNYVAQDQIWRDHVDNAHAVATQWPDRWGFLTLDYDELVKDEFPNREPDKTKRGAAKKALRNLKEARPATPIEKYITVLPSTKPVPKTTAGEVGWRSADKLLALDKYGTYARPNGNILKQLNWPRDAVE</sequence>
<protein>
    <submittedName>
        <fullName evidence="2">Uncharacterized protein</fullName>
    </submittedName>
</protein>
<evidence type="ECO:0000256" key="1">
    <source>
        <dbReference type="SAM" id="MobiDB-lite"/>
    </source>
</evidence>
<feature type="region of interest" description="Disordered" evidence="1">
    <location>
        <begin position="60"/>
        <end position="80"/>
    </location>
</feature>
<dbReference type="EMBL" id="HACG01021582">
    <property type="protein sequence ID" value="CEK68447.1"/>
    <property type="molecule type" value="Transcribed_RNA"/>
</dbReference>
<feature type="compositionally biased region" description="Basic and acidic residues" evidence="1">
    <location>
        <begin position="60"/>
        <end position="69"/>
    </location>
</feature>
<organism evidence="2">
    <name type="scientific">Arion vulgaris</name>
    <dbReference type="NCBI Taxonomy" id="1028688"/>
    <lineage>
        <taxon>Eukaryota</taxon>
        <taxon>Metazoa</taxon>
        <taxon>Spiralia</taxon>
        <taxon>Lophotrochozoa</taxon>
        <taxon>Mollusca</taxon>
        <taxon>Gastropoda</taxon>
        <taxon>Heterobranchia</taxon>
        <taxon>Euthyneura</taxon>
        <taxon>Panpulmonata</taxon>
        <taxon>Eupulmonata</taxon>
        <taxon>Stylommatophora</taxon>
        <taxon>Helicina</taxon>
        <taxon>Arionoidea</taxon>
        <taxon>Arionidae</taxon>
        <taxon>Arion</taxon>
    </lineage>
</organism>
<proteinExistence type="predicted"/>
<dbReference type="AlphaFoldDB" id="A0A0B6ZJA1"/>
<reference evidence="2" key="1">
    <citation type="submission" date="2014-12" db="EMBL/GenBank/DDBJ databases">
        <title>Insight into the proteome of Arion vulgaris.</title>
        <authorList>
            <person name="Aradska J."/>
            <person name="Bulat T."/>
            <person name="Smidak R."/>
            <person name="Sarate P."/>
            <person name="Gangsoo J."/>
            <person name="Sialana F."/>
            <person name="Bilban M."/>
            <person name="Lubec G."/>
        </authorList>
    </citation>
    <scope>NUCLEOTIDE SEQUENCE</scope>
    <source>
        <tissue evidence="2">Skin</tissue>
    </source>
</reference>
<accession>A0A0B6ZJA1</accession>